<reference evidence="4 5" key="1">
    <citation type="journal article" date="2024" name="Science">
        <title>Giant polyketide synthase enzymes in the biosynthesis of giant marine polyether toxins.</title>
        <authorList>
            <person name="Fallon T.R."/>
            <person name="Shende V.V."/>
            <person name="Wierzbicki I.H."/>
            <person name="Pendleton A.L."/>
            <person name="Watervoot N.F."/>
            <person name="Auber R.P."/>
            <person name="Gonzalez D.J."/>
            <person name="Wisecaver J.H."/>
            <person name="Moore B.S."/>
        </authorList>
    </citation>
    <scope>NUCLEOTIDE SEQUENCE [LARGE SCALE GENOMIC DNA]</scope>
    <source>
        <strain evidence="4 5">12B1</strain>
    </source>
</reference>
<organism evidence="4 5">
    <name type="scientific">Prymnesium parvum</name>
    <name type="common">Toxic golden alga</name>
    <dbReference type="NCBI Taxonomy" id="97485"/>
    <lineage>
        <taxon>Eukaryota</taxon>
        <taxon>Haptista</taxon>
        <taxon>Haptophyta</taxon>
        <taxon>Prymnesiophyceae</taxon>
        <taxon>Prymnesiales</taxon>
        <taxon>Prymnesiaceae</taxon>
        <taxon>Prymnesium</taxon>
    </lineage>
</organism>
<comment type="similarity">
    <text evidence="2">In the C-terminal section; belongs to the trehalose phosphatase family.</text>
</comment>
<proteinExistence type="inferred from homology"/>
<dbReference type="GO" id="GO:0005829">
    <property type="term" value="C:cytosol"/>
    <property type="evidence" value="ECO:0007669"/>
    <property type="project" value="TreeGrafter"/>
</dbReference>
<dbReference type="SUPFAM" id="SSF56784">
    <property type="entry name" value="HAD-like"/>
    <property type="match status" value="1"/>
</dbReference>
<feature type="compositionally biased region" description="Pro residues" evidence="3">
    <location>
        <begin position="203"/>
        <end position="226"/>
    </location>
</feature>
<evidence type="ECO:0000313" key="4">
    <source>
        <dbReference type="EMBL" id="KAL1499801.1"/>
    </source>
</evidence>
<dbReference type="Gene3D" id="3.40.50.2000">
    <property type="entry name" value="Glycogen Phosphorylase B"/>
    <property type="match status" value="2"/>
</dbReference>
<keyword evidence="5" id="KW-1185">Reference proteome</keyword>
<dbReference type="FunFam" id="3.40.50.1000:FF:000052">
    <property type="entry name" value="Alpha,alpha-trehalose-phosphate synthase [UDP-forming] 6"/>
    <property type="match status" value="1"/>
</dbReference>
<comment type="similarity">
    <text evidence="1">In the N-terminal section; belongs to the glycosyltransferase 20 family.</text>
</comment>
<feature type="compositionally biased region" description="Low complexity" evidence="3">
    <location>
        <begin position="280"/>
        <end position="304"/>
    </location>
</feature>
<comment type="caution">
    <text evidence="4">The sequence shown here is derived from an EMBL/GenBank/DDBJ whole genome shotgun (WGS) entry which is preliminary data.</text>
</comment>
<feature type="region of interest" description="Disordered" evidence="3">
    <location>
        <begin position="1"/>
        <end position="20"/>
    </location>
</feature>
<name>A0AB34IKU1_PRYPA</name>
<dbReference type="NCBIfam" id="TIGR00685">
    <property type="entry name" value="T6PP"/>
    <property type="match status" value="1"/>
</dbReference>
<dbReference type="InterPro" id="IPR036412">
    <property type="entry name" value="HAD-like_sf"/>
</dbReference>
<feature type="region of interest" description="Disordered" evidence="3">
    <location>
        <begin position="276"/>
        <end position="328"/>
    </location>
</feature>
<dbReference type="Proteomes" id="UP001515480">
    <property type="component" value="Unassembled WGS sequence"/>
</dbReference>
<protein>
    <recommendedName>
        <fullName evidence="6">Alpha,alpha-trehalose-phosphate synthase (UDP-forming)</fullName>
    </recommendedName>
</protein>
<evidence type="ECO:0000256" key="2">
    <source>
        <dbReference type="ARBA" id="ARBA00006330"/>
    </source>
</evidence>
<dbReference type="EMBL" id="JBGBPQ010000024">
    <property type="protein sequence ID" value="KAL1499801.1"/>
    <property type="molecule type" value="Genomic_DNA"/>
</dbReference>
<dbReference type="CDD" id="cd03788">
    <property type="entry name" value="GT20_TPS"/>
    <property type="match status" value="1"/>
</dbReference>
<dbReference type="PANTHER" id="PTHR10788">
    <property type="entry name" value="TREHALOSE-6-PHOSPHATE SYNTHASE"/>
    <property type="match status" value="1"/>
</dbReference>
<accession>A0AB34IKU1</accession>
<evidence type="ECO:0000256" key="1">
    <source>
        <dbReference type="ARBA" id="ARBA00005409"/>
    </source>
</evidence>
<dbReference type="Gene3D" id="3.40.50.1000">
    <property type="entry name" value="HAD superfamily/HAD-like"/>
    <property type="match status" value="1"/>
</dbReference>
<evidence type="ECO:0000313" key="5">
    <source>
        <dbReference type="Proteomes" id="UP001515480"/>
    </source>
</evidence>
<dbReference type="GO" id="GO:0005992">
    <property type="term" value="P:trehalose biosynthetic process"/>
    <property type="evidence" value="ECO:0007669"/>
    <property type="project" value="InterPro"/>
</dbReference>
<dbReference type="PANTHER" id="PTHR10788:SF94">
    <property type="entry name" value="ALPHA,ALPHA-TREHALOSE-PHOSPHATE SYNTHASE [UDP-FORMING] 5"/>
    <property type="match status" value="1"/>
</dbReference>
<dbReference type="InterPro" id="IPR003337">
    <property type="entry name" value="Trehalose_PPase"/>
</dbReference>
<dbReference type="InterPro" id="IPR023214">
    <property type="entry name" value="HAD_sf"/>
</dbReference>
<gene>
    <name evidence="4" type="ORF">AB1Y20_012486</name>
</gene>
<dbReference type="Gene3D" id="3.30.70.1020">
    <property type="entry name" value="Trehalose-6-phosphate phosphatase related protein, domain 2"/>
    <property type="match status" value="1"/>
</dbReference>
<dbReference type="SUPFAM" id="SSF53756">
    <property type="entry name" value="UDP-Glycosyltransferase/glycogen phosphorylase"/>
    <property type="match status" value="1"/>
</dbReference>
<dbReference type="AlphaFoldDB" id="A0AB34IKU1"/>
<dbReference type="Pfam" id="PF00982">
    <property type="entry name" value="Glyco_transf_20"/>
    <property type="match status" value="1"/>
</dbReference>
<dbReference type="GO" id="GO:0004805">
    <property type="term" value="F:trehalose-phosphatase activity"/>
    <property type="evidence" value="ECO:0007669"/>
    <property type="project" value="TreeGrafter"/>
</dbReference>
<sequence length="1130" mass="125445">MTLKLAQEQGKLGPHKSHLIRHTDGGPDNVAVTTHIFHWLMVYVGVFQKITWFRFKAGHSHTEIADRLFSIMKRLFESDNQARVGGIQHIPELIAKLTKEFRNEKEALAFEFDFANWDLNSWVMDQKLSGEHSGISSKLVYTYSYDPMLKVHGCVKVQYKNNISWQGNSVEAEYSPIVRVQEEVPTKDGEGMQTVERNSSPRCPSPPRPLLSAPPHPHASPLPSPPLRRSSLSVAVVCLPHSSWMMEFQASSFVLGGVCSFSAALIIHRLLGMSSGGDKSSATDSSTAEPTAPAPTPKTAWTGASAGEPQAVGEAVPSDDAASSAQEKMPNPGFLLKAEKLTRHDTVIICSYQLPVKVTRAANGFTVAWDHDRGLNKTGMNLPARLIYVGCISLQVEPDEEDELEALLLEKFGCVVVFLGKQLEERFYKGFCRGYLSPILHNQMWIPRESDPFVETEWRAYCQANQIFASKVMEVYDTGHLIWVHDYHLLLLPSCILRKHGTAMIGLFLHCPFPSSDVWRCTAVREELLRAMLSADLLGFLLFEYTRNFLTCCKRMMGLEYEFHKGGFLGIDYNGRHVMLQVSTFGVSPQLVRSRMQTESSSDTLAHVQSALAAASVAGTRPLVAAGVDYLDRLKGVSLKLLAWEALLTNYPKFQKGYVLVQVCLGMRNQNGLSSSPEIRAEIESIAKRINDHFPGSVCLEVVEDISCAERLQLWQLADVFVSTAIREAVNIWPLEYVFCRGHAKLPAGSLVLSEFTGFAHVLNGAIRVNPFSNKELVEGLETAFKMAPDEKAARAEKDQRHISTHTMEDWARRFLVDLKMHSKSKRDEDYMAVGFGLNSFRMVGIGPSFKALQDVEALDSYERSSNRALLLDWGGTITAAGSSLYDKRDNVDHVVPANVIKVLTALCANPSNHVMILSGLSKDKVDAAFAAVPNLSLAVEHGFWYRIKKGPWQQLVPGVDTSWREVAQSIMNMYALRTNGAFVQSKGSSILWDFSGCDPEFGAMQAKEVQTTLQDVLQTFPVVVRAGKGYVEACFKDVNKGAMASKFTDMCSFSKKLDFVFCVGDDSTDELMFAALHAKFGKLSEDPKLFTVTVGRKPSEASAYLGDHQEVVELLEAFAQGRRVLHRGA</sequence>
<evidence type="ECO:0000256" key="3">
    <source>
        <dbReference type="SAM" id="MobiDB-lite"/>
    </source>
</evidence>
<feature type="region of interest" description="Disordered" evidence="3">
    <location>
        <begin position="182"/>
        <end position="226"/>
    </location>
</feature>
<evidence type="ECO:0008006" key="6">
    <source>
        <dbReference type="Google" id="ProtNLM"/>
    </source>
</evidence>
<dbReference type="InterPro" id="IPR001830">
    <property type="entry name" value="Glyco_trans_20"/>
</dbReference>
<dbReference type="Pfam" id="PF02358">
    <property type="entry name" value="Trehalose_PPase"/>
    <property type="match status" value="1"/>
</dbReference>